<dbReference type="HOGENOM" id="CLU_055597_2_1_2"/>
<keyword evidence="4" id="KW-0547">Nucleotide-binding</keyword>
<dbReference type="AlphaFoldDB" id="Q2FPU9"/>
<name>Q2FPU9_METHJ</name>
<proteinExistence type="predicted"/>
<keyword evidence="10" id="KW-1185">Reference proteome</keyword>
<dbReference type="KEGG" id="mhu:Mhun_0963"/>
<dbReference type="GeneID" id="3923812"/>
<dbReference type="RefSeq" id="WP_011447992.1">
    <property type="nucleotide sequence ID" value="NC_007796.1"/>
</dbReference>
<keyword evidence="6" id="KW-0342">GTP-binding</keyword>
<accession>Q2FPU9</accession>
<evidence type="ECO:0000256" key="1">
    <source>
        <dbReference type="ARBA" id="ARBA00022490"/>
    </source>
</evidence>
<dbReference type="InterPro" id="IPR013482">
    <property type="entry name" value="Molybde_CF_guanTrfase"/>
</dbReference>
<dbReference type="GO" id="GO:0016779">
    <property type="term" value="F:nucleotidyltransferase activity"/>
    <property type="evidence" value="ECO:0007669"/>
    <property type="project" value="UniProtKB-KW"/>
</dbReference>
<dbReference type="eggNOG" id="arCOG01872">
    <property type="taxonomic scope" value="Archaea"/>
</dbReference>
<dbReference type="SUPFAM" id="SSF53448">
    <property type="entry name" value="Nucleotide-diphospho-sugar transferases"/>
    <property type="match status" value="1"/>
</dbReference>
<gene>
    <name evidence="9" type="ordered locus">Mhun_0963</name>
</gene>
<dbReference type="GO" id="GO:0046872">
    <property type="term" value="F:metal ion binding"/>
    <property type="evidence" value="ECO:0007669"/>
    <property type="project" value="UniProtKB-KW"/>
</dbReference>
<evidence type="ECO:0000313" key="9">
    <source>
        <dbReference type="EMBL" id="ABD40713.1"/>
    </source>
</evidence>
<dbReference type="Gene3D" id="3.90.550.10">
    <property type="entry name" value="Spore Coat Polysaccharide Biosynthesis Protein SpsA, Chain A"/>
    <property type="match status" value="1"/>
</dbReference>
<organism evidence="9 10">
    <name type="scientific">Methanospirillum hungatei JF-1 (strain ATCC 27890 / DSM 864 / NBRC 100397 / JF-1)</name>
    <dbReference type="NCBI Taxonomy" id="323259"/>
    <lineage>
        <taxon>Archaea</taxon>
        <taxon>Methanobacteriati</taxon>
        <taxon>Methanobacteriota</taxon>
        <taxon>Stenosarchaea group</taxon>
        <taxon>Methanomicrobia</taxon>
        <taxon>Methanomicrobiales</taxon>
        <taxon>Methanospirillaceae</taxon>
        <taxon>Methanospirillum</taxon>
    </lineage>
</organism>
<keyword evidence="1" id="KW-0963">Cytoplasm</keyword>
<keyword evidence="9" id="KW-0548">Nucleotidyltransferase</keyword>
<evidence type="ECO:0000256" key="5">
    <source>
        <dbReference type="ARBA" id="ARBA00022842"/>
    </source>
</evidence>
<evidence type="ECO:0000313" key="10">
    <source>
        <dbReference type="Proteomes" id="UP000001941"/>
    </source>
</evidence>
<dbReference type="FunCoup" id="Q2FPU9">
    <property type="interactions" value="1"/>
</dbReference>
<keyword evidence="3" id="KW-0479">Metal-binding</keyword>
<dbReference type="InParanoid" id="Q2FPU9"/>
<keyword evidence="2" id="KW-0808">Transferase</keyword>
<dbReference type="PANTHER" id="PTHR19136">
    <property type="entry name" value="MOLYBDENUM COFACTOR GUANYLYLTRANSFERASE"/>
    <property type="match status" value="1"/>
</dbReference>
<dbReference type="InterPro" id="IPR025877">
    <property type="entry name" value="MobA-like_NTP_Trfase"/>
</dbReference>
<dbReference type="GO" id="GO:0005525">
    <property type="term" value="F:GTP binding"/>
    <property type="evidence" value="ECO:0007669"/>
    <property type="project" value="UniProtKB-KW"/>
</dbReference>
<evidence type="ECO:0000259" key="8">
    <source>
        <dbReference type="Pfam" id="PF12804"/>
    </source>
</evidence>
<evidence type="ECO:0000256" key="2">
    <source>
        <dbReference type="ARBA" id="ARBA00022679"/>
    </source>
</evidence>
<reference evidence="10" key="1">
    <citation type="journal article" date="2016" name="Stand. Genomic Sci.">
        <title>Complete genome sequence of Methanospirillum hungatei type strain JF1.</title>
        <authorList>
            <person name="Gunsalus R.P."/>
            <person name="Cook L.E."/>
            <person name="Crable B."/>
            <person name="Rohlin L."/>
            <person name="McDonald E."/>
            <person name="Mouttaki H."/>
            <person name="Sieber J.R."/>
            <person name="Poweleit N."/>
            <person name="Zhou H."/>
            <person name="Lapidus A.L."/>
            <person name="Daligault H.E."/>
            <person name="Land M."/>
            <person name="Gilna P."/>
            <person name="Ivanova N."/>
            <person name="Kyrpides N."/>
            <person name="Culley D.E."/>
            <person name="McInerney M.J."/>
        </authorList>
    </citation>
    <scope>NUCLEOTIDE SEQUENCE [LARGE SCALE GENOMIC DNA]</scope>
    <source>
        <strain evidence="10">ATCC 27890 / DSM 864 / NBRC 100397 / JF-1</strain>
    </source>
</reference>
<dbReference type="PANTHER" id="PTHR19136:SF81">
    <property type="entry name" value="MOLYBDENUM COFACTOR GUANYLYLTRANSFERASE"/>
    <property type="match status" value="1"/>
</dbReference>
<keyword evidence="7" id="KW-0501">Molybdenum cofactor biosynthesis</keyword>
<dbReference type="OrthoDB" id="28434at2157"/>
<dbReference type="EMBL" id="CP000254">
    <property type="protein sequence ID" value="ABD40713.1"/>
    <property type="molecule type" value="Genomic_DNA"/>
</dbReference>
<evidence type="ECO:0000256" key="7">
    <source>
        <dbReference type="ARBA" id="ARBA00023150"/>
    </source>
</evidence>
<protein>
    <submittedName>
        <fullName evidence="9">Molybdenum cofactor guanylyltransferase</fullName>
    </submittedName>
</protein>
<feature type="domain" description="MobA-like NTP transferase" evidence="8">
    <location>
        <begin position="4"/>
        <end position="160"/>
    </location>
</feature>
<sequence length="194" mass="22112">MISALILVGGLGTRVNGYPKYLFTYENKTFLERQTEELRSCSDEILIVCRDEDQVAVLPVLNQVRYIQDLRKGQGPAGGIHSGAWHAGGEYFFVTACDMPFLSCIVIRHLINAVKGFDAAVPVWEDGRYEPLCAVYRRDAVREFYEKNDERRLSSLIQDLHTRYIPVQEIQALVPDKDVFCNINDLNLLSKIKN</sequence>
<dbReference type="Proteomes" id="UP000001941">
    <property type="component" value="Chromosome"/>
</dbReference>
<evidence type="ECO:0000256" key="6">
    <source>
        <dbReference type="ARBA" id="ARBA00023134"/>
    </source>
</evidence>
<dbReference type="Pfam" id="PF12804">
    <property type="entry name" value="NTP_transf_3"/>
    <property type="match status" value="1"/>
</dbReference>
<dbReference type="InterPro" id="IPR029044">
    <property type="entry name" value="Nucleotide-diphossugar_trans"/>
</dbReference>
<dbReference type="CDD" id="cd02503">
    <property type="entry name" value="MobA"/>
    <property type="match status" value="1"/>
</dbReference>
<dbReference type="STRING" id="323259.Mhun_0963"/>
<dbReference type="EnsemblBacteria" id="ABD40713">
    <property type="protein sequence ID" value="ABD40713"/>
    <property type="gene ID" value="Mhun_0963"/>
</dbReference>
<evidence type="ECO:0000256" key="3">
    <source>
        <dbReference type="ARBA" id="ARBA00022723"/>
    </source>
</evidence>
<keyword evidence="5" id="KW-0460">Magnesium</keyword>
<evidence type="ECO:0000256" key="4">
    <source>
        <dbReference type="ARBA" id="ARBA00022741"/>
    </source>
</evidence>
<dbReference type="GO" id="GO:0006777">
    <property type="term" value="P:Mo-molybdopterin cofactor biosynthetic process"/>
    <property type="evidence" value="ECO:0007669"/>
    <property type="project" value="UniProtKB-KW"/>
</dbReference>